<protein>
    <submittedName>
        <fullName evidence="1">Uncharacterized protein</fullName>
    </submittedName>
</protein>
<dbReference type="Proteomes" id="UP000605805">
    <property type="component" value="Unassembled WGS sequence"/>
</dbReference>
<gene>
    <name evidence="1" type="ORF">EYH02_02980</name>
</gene>
<evidence type="ECO:0000313" key="2">
    <source>
        <dbReference type="Proteomes" id="UP000605805"/>
    </source>
</evidence>
<sequence length="158" mass="17871">MNNEDCRKLADINIYRVDHTIGNSNYVELYFDEHMRLIIIPISQGVTAISMDVYPFECDIDLSSNKRCIALTTPHIELCTYNLIDVVRNGLGCGLASALIDVEAVSICLEEGGKRRCEVINLKLFILRNMNEVLEMCLEDLQHAVNAVKNICFTTRKS</sequence>
<reference evidence="1" key="1">
    <citation type="journal article" date="2020" name="ISME J.">
        <title>Gammaproteobacteria mediating utilization of methyl-, sulfur- and petroleum organic compounds in deep ocean hydrothermal plumes.</title>
        <authorList>
            <person name="Zhou Z."/>
            <person name="Liu Y."/>
            <person name="Pan J."/>
            <person name="Cron B.R."/>
            <person name="Toner B.M."/>
            <person name="Anantharaman K."/>
            <person name="Breier J.A."/>
            <person name="Dick G.J."/>
            <person name="Li M."/>
        </authorList>
    </citation>
    <scope>NUCLEOTIDE SEQUENCE</scope>
    <source>
        <strain evidence="1">SZUA-1435</strain>
    </source>
</reference>
<dbReference type="EMBL" id="DQTV01000053">
    <property type="protein sequence ID" value="HIP57019.1"/>
    <property type="molecule type" value="Genomic_DNA"/>
</dbReference>
<dbReference type="AlphaFoldDB" id="A0A833DUB3"/>
<proteinExistence type="predicted"/>
<comment type="caution">
    <text evidence="1">The sequence shown here is derived from an EMBL/GenBank/DDBJ whole genome shotgun (WGS) entry which is preliminary data.</text>
</comment>
<evidence type="ECO:0000313" key="1">
    <source>
        <dbReference type="EMBL" id="HIP57019.1"/>
    </source>
</evidence>
<accession>A0A833DUB3</accession>
<organism evidence="1 2">
    <name type="scientific">Ignisphaera aggregans</name>
    <dbReference type="NCBI Taxonomy" id="334771"/>
    <lineage>
        <taxon>Archaea</taxon>
        <taxon>Thermoproteota</taxon>
        <taxon>Thermoprotei</taxon>
        <taxon>Desulfurococcales</taxon>
        <taxon>Desulfurococcaceae</taxon>
        <taxon>Ignisphaera</taxon>
    </lineage>
</organism>
<name>A0A833DUB3_9CREN</name>